<dbReference type="SUPFAM" id="SSF49384">
    <property type="entry name" value="Carbohydrate-binding domain"/>
    <property type="match status" value="1"/>
</dbReference>
<dbReference type="AlphaFoldDB" id="A0A1H4A4S5"/>
<dbReference type="EMBL" id="FNRM01000002">
    <property type="protein sequence ID" value="SEA30778.1"/>
    <property type="molecule type" value="Genomic_DNA"/>
</dbReference>
<dbReference type="RefSeq" id="WP_091340937.1">
    <property type="nucleotide sequence ID" value="NZ_FNRM01000002.1"/>
</dbReference>
<evidence type="ECO:0000313" key="1">
    <source>
        <dbReference type="EMBL" id="SEA30778.1"/>
    </source>
</evidence>
<dbReference type="GO" id="GO:0030246">
    <property type="term" value="F:carbohydrate binding"/>
    <property type="evidence" value="ECO:0007669"/>
    <property type="project" value="InterPro"/>
</dbReference>
<evidence type="ECO:0000313" key="2">
    <source>
        <dbReference type="Proteomes" id="UP000198773"/>
    </source>
</evidence>
<name>A0A1H4A4S5_ALKAM</name>
<dbReference type="OrthoDB" id="7062373at2"/>
<dbReference type="STRING" id="152573.SAMN04488051_102490"/>
<proteinExistence type="predicted"/>
<gene>
    <name evidence="1" type="ORF">SAMN04488051_102490</name>
</gene>
<sequence length="203" mass="22182">MKTILPMMSLLLVLALSPVQAGLLYLSPSSQHVNVGELVSIDVLVSGLSDNDEIVAGWDIQLLFSGLILQANNLEFALSNYTFDPDWDAIYDSELQASSVNSFMTSFLLDDELFDLQTGPVLLFTLTFEALTDGFSWVTFGADPNFERNVVGRDGLSLPLNVQGACISVGQGNCVTSIPEPASISLFAGLLLMPWFRKRISRR</sequence>
<protein>
    <submittedName>
        <fullName evidence="1">PEP-CTERM protein-sorting domain-containing protein</fullName>
    </submittedName>
</protein>
<keyword evidence="2" id="KW-1185">Reference proteome</keyword>
<dbReference type="InterPro" id="IPR008965">
    <property type="entry name" value="CBM2/CBM3_carb-bd_dom_sf"/>
</dbReference>
<dbReference type="Proteomes" id="UP000198773">
    <property type="component" value="Unassembled WGS sequence"/>
</dbReference>
<reference evidence="1 2" key="1">
    <citation type="submission" date="2016-10" db="EMBL/GenBank/DDBJ databases">
        <authorList>
            <person name="de Groot N.N."/>
        </authorList>
    </citation>
    <scope>NUCLEOTIDE SEQUENCE [LARGE SCALE GENOMIC DNA]</scope>
    <source>
        <strain evidence="1 2">CGMCC 1.3430</strain>
    </source>
</reference>
<organism evidence="1 2">
    <name type="scientific">Alkalimonas amylolytica</name>
    <dbReference type="NCBI Taxonomy" id="152573"/>
    <lineage>
        <taxon>Bacteria</taxon>
        <taxon>Pseudomonadati</taxon>
        <taxon>Pseudomonadota</taxon>
        <taxon>Gammaproteobacteria</taxon>
        <taxon>Alkalimonas</taxon>
    </lineage>
</organism>
<accession>A0A1H4A4S5</accession>